<feature type="region of interest" description="Disordered" evidence="1">
    <location>
        <begin position="148"/>
        <end position="174"/>
    </location>
</feature>
<feature type="region of interest" description="Disordered" evidence="1">
    <location>
        <begin position="1"/>
        <end position="38"/>
    </location>
</feature>
<comment type="caution">
    <text evidence="2">The sequence shown here is derived from an EMBL/GenBank/DDBJ whole genome shotgun (WGS) entry which is preliminary data.</text>
</comment>
<dbReference type="Proteomes" id="UP000287651">
    <property type="component" value="Unassembled WGS sequence"/>
</dbReference>
<name>A0A426Z7A1_ENSVE</name>
<proteinExistence type="predicted"/>
<feature type="region of interest" description="Disordered" evidence="1">
    <location>
        <begin position="204"/>
        <end position="253"/>
    </location>
</feature>
<organism evidence="2 3">
    <name type="scientific">Ensete ventricosum</name>
    <name type="common">Abyssinian banana</name>
    <name type="synonym">Musa ensete</name>
    <dbReference type="NCBI Taxonomy" id="4639"/>
    <lineage>
        <taxon>Eukaryota</taxon>
        <taxon>Viridiplantae</taxon>
        <taxon>Streptophyta</taxon>
        <taxon>Embryophyta</taxon>
        <taxon>Tracheophyta</taxon>
        <taxon>Spermatophyta</taxon>
        <taxon>Magnoliopsida</taxon>
        <taxon>Liliopsida</taxon>
        <taxon>Zingiberales</taxon>
        <taxon>Musaceae</taxon>
        <taxon>Ensete</taxon>
    </lineage>
</organism>
<reference evidence="2 3" key="1">
    <citation type="journal article" date="2014" name="Agronomy (Basel)">
        <title>A Draft Genome Sequence for Ensete ventricosum, the Drought-Tolerant Tree Against Hunger.</title>
        <authorList>
            <person name="Harrison J."/>
            <person name="Moore K.A."/>
            <person name="Paszkiewicz K."/>
            <person name="Jones T."/>
            <person name="Grant M."/>
            <person name="Ambacheew D."/>
            <person name="Muzemil S."/>
            <person name="Studholme D.J."/>
        </authorList>
    </citation>
    <scope>NUCLEOTIDE SEQUENCE [LARGE SCALE GENOMIC DNA]</scope>
</reference>
<feature type="compositionally biased region" description="Basic and acidic residues" evidence="1">
    <location>
        <begin position="204"/>
        <end position="219"/>
    </location>
</feature>
<evidence type="ECO:0000256" key="1">
    <source>
        <dbReference type="SAM" id="MobiDB-lite"/>
    </source>
</evidence>
<evidence type="ECO:0000313" key="2">
    <source>
        <dbReference type="EMBL" id="RRT59841.1"/>
    </source>
</evidence>
<dbReference type="AlphaFoldDB" id="A0A426Z7A1"/>
<evidence type="ECO:0000313" key="3">
    <source>
        <dbReference type="Proteomes" id="UP000287651"/>
    </source>
</evidence>
<accession>A0A426Z7A1</accession>
<dbReference type="EMBL" id="AMZH03008042">
    <property type="protein sequence ID" value="RRT59841.1"/>
    <property type="molecule type" value="Genomic_DNA"/>
</dbReference>
<protein>
    <submittedName>
        <fullName evidence="2">Uncharacterized protein</fullName>
    </submittedName>
</protein>
<sequence length="253" mass="26867">MARPSAKGAVADKGQQRGARKGAGCRVPARGYRPQPALPPARAVASIARVAAPWQGGCRLQRAVAACAGAEVAVVQRGQGHPFEKKDNLAPLNFKNFKVLKETLARGSRAWPRPALLQGRPAAAKAPMQRSDRLRQGPLQRVVQLRPGPTRKATAKLQGQSPEGGRLQRGARKGWRPPAIHTAGAAANGLRTVARGQPVRGDRLRVRRPGDAHGGDGRRGGRPLAEWLPTSKGNCHLRRGSSDGSGAMRVKEG</sequence>
<gene>
    <name evidence="2" type="ORF">B296_00010325</name>
</gene>